<evidence type="ECO:0000256" key="7">
    <source>
        <dbReference type="SAM" id="Phobius"/>
    </source>
</evidence>
<evidence type="ECO:0000313" key="9">
    <source>
        <dbReference type="EMBL" id="NED98715.1"/>
    </source>
</evidence>
<dbReference type="Gene3D" id="1.20.1540.10">
    <property type="entry name" value="Rhomboid-like"/>
    <property type="match status" value="1"/>
</dbReference>
<reference evidence="9 10" key="1">
    <citation type="submission" date="2020-02" db="EMBL/GenBank/DDBJ databases">
        <authorList>
            <person name="Li X.-J."/>
            <person name="Han X.-M."/>
        </authorList>
    </citation>
    <scope>NUCLEOTIDE SEQUENCE [LARGE SCALE GENOMIC DNA]</scope>
    <source>
        <strain evidence="9 10">CCTCC AB 2017055</strain>
    </source>
</reference>
<keyword evidence="10" id="KW-1185">Reference proteome</keyword>
<dbReference type="AlphaFoldDB" id="A0A6L9S0L0"/>
<dbReference type="PANTHER" id="PTHR43731">
    <property type="entry name" value="RHOMBOID PROTEASE"/>
    <property type="match status" value="1"/>
</dbReference>
<proteinExistence type="inferred from homology"/>
<keyword evidence="9" id="KW-0645">Protease</keyword>
<dbReference type="InterPro" id="IPR050925">
    <property type="entry name" value="Rhomboid_protease_S54"/>
</dbReference>
<evidence type="ECO:0000256" key="4">
    <source>
        <dbReference type="ARBA" id="ARBA00022801"/>
    </source>
</evidence>
<dbReference type="InterPro" id="IPR022764">
    <property type="entry name" value="Peptidase_S54_rhomboid_dom"/>
</dbReference>
<keyword evidence="6 7" id="KW-0472">Membrane</keyword>
<dbReference type="Proteomes" id="UP000475214">
    <property type="component" value="Unassembled WGS sequence"/>
</dbReference>
<feature type="transmembrane region" description="Helical" evidence="7">
    <location>
        <begin position="209"/>
        <end position="228"/>
    </location>
</feature>
<evidence type="ECO:0000256" key="5">
    <source>
        <dbReference type="ARBA" id="ARBA00022989"/>
    </source>
</evidence>
<comment type="subcellular location">
    <subcellularLocation>
        <location evidence="1">Membrane</location>
        <topology evidence="1">Multi-pass membrane protein</topology>
    </subcellularLocation>
</comment>
<evidence type="ECO:0000259" key="8">
    <source>
        <dbReference type="Pfam" id="PF01694"/>
    </source>
</evidence>
<keyword evidence="5 7" id="KW-1133">Transmembrane helix</keyword>
<dbReference type="GO" id="GO:0006508">
    <property type="term" value="P:proteolysis"/>
    <property type="evidence" value="ECO:0007669"/>
    <property type="project" value="UniProtKB-KW"/>
</dbReference>
<evidence type="ECO:0000256" key="3">
    <source>
        <dbReference type="ARBA" id="ARBA00022692"/>
    </source>
</evidence>
<dbReference type="PANTHER" id="PTHR43731:SF14">
    <property type="entry name" value="PRESENILIN-ASSOCIATED RHOMBOID-LIKE PROTEIN, MITOCHONDRIAL"/>
    <property type="match status" value="1"/>
</dbReference>
<gene>
    <name evidence="9" type="ORF">G1H10_00860</name>
</gene>
<feature type="transmembrane region" description="Helical" evidence="7">
    <location>
        <begin position="235"/>
        <end position="253"/>
    </location>
</feature>
<dbReference type="SUPFAM" id="SSF144091">
    <property type="entry name" value="Rhomboid-like"/>
    <property type="match status" value="1"/>
</dbReference>
<comment type="caution">
    <text evidence="9">The sequence shown here is derived from an EMBL/GenBank/DDBJ whole genome shotgun (WGS) entry which is preliminary data.</text>
</comment>
<evidence type="ECO:0000256" key="2">
    <source>
        <dbReference type="ARBA" id="ARBA00009045"/>
    </source>
</evidence>
<dbReference type="GO" id="GO:0004252">
    <property type="term" value="F:serine-type endopeptidase activity"/>
    <property type="evidence" value="ECO:0007669"/>
    <property type="project" value="InterPro"/>
</dbReference>
<dbReference type="InterPro" id="IPR011011">
    <property type="entry name" value="Znf_FYVE_PHD"/>
</dbReference>
<evidence type="ECO:0000256" key="1">
    <source>
        <dbReference type="ARBA" id="ARBA00004141"/>
    </source>
</evidence>
<feature type="transmembrane region" description="Helical" evidence="7">
    <location>
        <begin position="183"/>
        <end position="203"/>
    </location>
</feature>
<dbReference type="Pfam" id="PF01694">
    <property type="entry name" value="Rhomboid"/>
    <property type="match status" value="1"/>
</dbReference>
<evidence type="ECO:0000256" key="6">
    <source>
        <dbReference type="ARBA" id="ARBA00023136"/>
    </source>
</evidence>
<dbReference type="InterPro" id="IPR035952">
    <property type="entry name" value="Rhomboid-like_sf"/>
</dbReference>
<accession>A0A6L9S0L0</accession>
<dbReference type="SUPFAM" id="SSF57903">
    <property type="entry name" value="FYVE/PHD zinc finger"/>
    <property type="match status" value="1"/>
</dbReference>
<evidence type="ECO:0000313" key="10">
    <source>
        <dbReference type="Proteomes" id="UP000475214"/>
    </source>
</evidence>
<feature type="transmembrane region" description="Helical" evidence="7">
    <location>
        <begin position="259"/>
        <end position="276"/>
    </location>
</feature>
<dbReference type="GO" id="GO:0016020">
    <property type="term" value="C:membrane"/>
    <property type="evidence" value="ECO:0007669"/>
    <property type="project" value="UniProtKB-SubCell"/>
</dbReference>
<comment type="similarity">
    <text evidence="2">Belongs to the peptidase S54 family.</text>
</comment>
<feature type="transmembrane region" description="Helical" evidence="7">
    <location>
        <begin position="158"/>
        <end position="176"/>
    </location>
</feature>
<keyword evidence="3 7" id="KW-0812">Transmembrane</keyword>
<feature type="domain" description="Peptidase S54 rhomboid" evidence="8">
    <location>
        <begin position="144"/>
        <end position="274"/>
    </location>
</feature>
<protein>
    <submittedName>
        <fullName evidence="9">Rhomboid family intramembrane serine protease</fullName>
    </submittedName>
</protein>
<organism evidence="9 10">
    <name type="scientific">Phytoactinopolyspora halotolerans</name>
    <dbReference type="NCBI Taxonomy" id="1981512"/>
    <lineage>
        <taxon>Bacteria</taxon>
        <taxon>Bacillati</taxon>
        <taxon>Actinomycetota</taxon>
        <taxon>Actinomycetes</taxon>
        <taxon>Jiangellales</taxon>
        <taxon>Jiangellaceae</taxon>
        <taxon>Phytoactinopolyspora</taxon>
    </lineage>
</organism>
<dbReference type="EMBL" id="JAAGOA010000001">
    <property type="protein sequence ID" value="NED98715.1"/>
    <property type="molecule type" value="Genomic_DNA"/>
</dbReference>
<name>A0A6L9S0L0_9ACTN</name>
<feature type="transmembrane region" description="Helical" evidence="7">
    <location>
        <begin position="283"/>
        <end position="305"/>
    </location>
</feature>
<sequence>MTGSGRADHPPQDGAAVPVCYRHTDRETYIRCSRCHRFICPECMTAAPVGFQCPECIQQGSKTGREPRTVLGGQIRQHGDVITKSLVGINVALWLFGMVYSSGSVVNSIYAQYAAQVGSTDLSARFALIKGVSGDALTFGVVDGQWYRLLTAAFMHDAWWHIGMNMLALWILGSALEPVLGRWRFIALYVLSALGGSAVSLLGAGDYTMSLGASGAVFGLMGALFVVMRRLGRDVSAVVAILGINVVIGFTASGIDWRAHLGGLVAGGLVSLFYAHAPREHRLMWSILGCAVVGAAIAGTIIATVA</sequence>
<keyword evidence="4" id="KW-0378">Hydrolase</keyword>